<organism evidence="2 3">
    <name type="scientific">Obba rivulosa</name>
    <dbReference type="NCBI Taxonomy" id="1052685"/>
    <lineage>
        <taxon>Eukaryota</taxon>
        <taxon>Fungi</taxon>
        <taxon>Dikarya</taxon>
        <taxon>Basidiomycota</taxon>
        <taxon>Agaricomycotina</taxon>
        <taxon>Agaricomycetes</taxon>
        <taxon>Polyporales</taxon>
        <taxon>Gelatoporiaceae</taxon>
        <taxon>Obba</taxon>
    </lineage>
</organism>
<protein>
    <submittedName>
        <fullName evidence="2">Uncharacterized protein</fullName>
    </submittedName>
</protein>
<sequence>MEHYTVTRPPPKRSPHTCPRAATRSHFEDFMREIGVSTQVHPLCCVPRQVSPHRHSERTLVASPSETISLSKASSMGRNGIMRVTKPTGTLEQPSRDRTMSSGTMVSMRSTISTLSIACGHKNGNSRSHIKTAPLSEVDIENQHLLPVHAPLRSAQASLRSVLGVQRKERPALTSFEALNQHTTSDHSNGNLLSPAHTTKILRPTASSSSQIIRHASSSDSLSTASSSEAPVTPRTHSPLLDESRPTLADLEQASRFRVNAVCITCRRKGSNFPSCASCGEMWCSRECRLKWNSGRRHSCSRTTGMIGGSTSYL</sequence>
<proteinExistence type="predicted"/>
<name>A0A8E2DLR5_9APHY</name>
<evidence type="ECO:0000256" key="1">
    <source>
        <dbReference type="SAM" id="MobiDB-lite"/>
    </source>
</evidence>
<reference evidence="2 3" key="1">
    <citation type="submission" date="2016-07" db="EMBL/GenBank/DDBJ databases">
        <title>Draft genome of the white-rot fungus Obba rivulosa 3A-2.</title>
        <authorList>
            <consortium name="DOE Joint Genome Institute"/>
            <person name="Miettinen O."/>
            <person name="Riley R."/>
            <person name="Acob R."/>
            <person name="Barry K."/>
            <person name="Cullen D."/>
            <person name="De Vries R."/>
            <person name="Hainaut M."/>
            <person name="Hatakka A."/>
            <person name="Henrissat B."/>
            <person name="Hilden K."/>
            <person name="Kuo R."/>
            <person name="Labutti K."/>
            <person name="Lipzen A."/>
            <person name="Makela M.R."/>
            <person name="Sandor L."/>
            <person name="Spatafora J.W."/>
            <person name="Grigoriev I.V."/>
            <person name="Hibbett D.S."/>
        </authorList>
    </citation>
    <scope>NUCLEOTIDE SEQUENCE [LARGE SCALE GENOMIC DNA]</scope>
    <source>
        <strain evidence="2 3">3A-2</strain>
    </source>
</reference>
<dbReference type="Proteomes" id="UP000250043">
    <property type="component" value="Unassembled WGS sequence"/>
</dbReference>
<dbReference type="EMBL" id="KV722378">
    <property type="protein sequence ID" value="OCH91842.1"/>
    <property type="molecule type" value="Genomic_DNA"/>
</dbReference>
<feature type="region of interest" description="Disordered" evidence="1">
    <location>
        <begin position="80"/>
        <end position="103"/>
    </location>
</feature>
<accession>A0A8E2DLR5</accession>
<feature type="region of interest" description="Disordered" evidence="1">
    <location>
        <begin position="1"/>
        <end position="20"/>
    </location>
</feature>
<keyword evidence="3" id="KW-1185">Reference proteome</keyword>
<dbReference type="AlphaFoldDB" id="A0A8E2DLR5"/>
<feature type="region of interest" description="Disordered" evidence="1">
    <location>
        <begin position="205"/>
        <end position="247"/>
    </location>
</feature>
<feature type="compositionally biased region" description="Low complexity" evidence="1">
    <location>
        <begin position="207"/>
        <end position="230"/>
    </location>
</feature>
<evidence type="ECO:0000313" key="3">
    <source>
        <dbReference type="Proteomes" id="UP000250043"/>
    </source>
</evidence>
<gene>
    <name evidence="2" type="ORF">OBBRIDRAFT_791817</name>
</gene>
<evidence type="ECO:0000313" key="2">
    <source>
        <dbReference type="EMBL" id="OCH91842.1"/>
    </source>
</evidence>
<dbReference type="OrthoDB" id="2526979at2759"/>